<dbReference type="GO" id="GO:0016887">
    <property type="term" value="F:ATP hydrolysis activity"/>
    <property type="evidence" value="ECO:0007669"/>
    <property type="project" value="InterPro"/>
</dbReference>
<dbReference type="InterPro" id="IPR003593">
    <property type="entry name" value="AAA+_ATPase"/>
</dbReference>
<dbReference type="Proteomes" id="UP000244956">
    <property type="component" value="Unassembled WGS sequence"/>
</dbReference>
<dbReference type="OrthoDB" id="9802264at2"/>
<gene>
    <name evidence="5" type="ORF">DDZ16_08225</name>
</gene>
<evidence type="ECO:0000256" key="3">
    <source>
        <dbReference type="ARBA" id="ARBA00022840"/>
    </source>
</evidence>
<dbReference type="AlphaFoldDB" id="A0A2U2B9X2"/>
<protein>
    <submittedName>
        <fullName evidence="5">Phosphonate ABC transporter ATP-binding protein</fullName>
    </submittedName>
</protein>
<dbReference type="InterPro" id="IPR017911">
    <property type="entry name" value="MacB-like_ATP-bd"/>
</dbReference>
<comment type="caution">
    <text evidence="5">The sequence shown here is derived from an EMBL/GenBank/DDBJ whole genome shotgun (WGS) entry which is preliminary data.</text>
</comment>
<dbReference type="InterPro" id="IPR015854">
    <property type="entry name" value="ABC_transpr_LolD-like"/>
</dbReference>
<dbReference type="InterPro" id="IPR027417">
    <property type="entry name" value="P-loop_NTPase"/>
</dbReference>
<keyword evidence="1" id="KW-0813">Transport</keyword>
<keyword evidence="3 5" id="KW-0067">ATP-binding</keyword>
<dbReference type="SUPFAM" id="SSF52540">
    <property type="entry name" value="P-loop containing nucleoside triphosphate hydrolases"/>
    <property type="match status" value="1"/>
</dbReference>
<reference evidence="5 6" key="1">
    <citation type="submission" date="2018-05" db="EMBL/GenBank/DDBJ databases">
        <title>Marinilabilia rubrum sp. nov., isolated from saltern sediment.</title>
        <authorList>
            <person name="Zhang R."/>
        </authorList>
    </citation>
    <scope>NUCLEOTIDE SEQUENCE [LARGE SCALE GENOMIC DNA]</scope>
    <source>
        <strain evidence="5 6">WTE16</strain>
    </source>
</reference>
<dbReference type="GO" id="GO:0005886">
    <property type="term" value="C:plasma membrane"/>
    <property type="evidence" value="ECO:0007669"/>
    <property type="project" value="TreeGrafter"/>
</dbReference>
<dbReference type="PANTHER" id="PTHR24220:SF86">
    <property type="entry name" value="ABC TRANSPORTER ABCH.1"/>
    <property type="match status" value="1"/>
</dbReference>
<evidence type="ECO:0000256" key="2">
    <source>
        <dbReference type="ARBA" id="ARBA00022741"/>
    </source>
</evidence>
<accession>A0A2U2B9X2</accession>
<dbReference type="CDD" id="cd03255">
    <property type="entry name" value="ABC_MJ0796_LolCDE_FtsE"/>
    <property type="match status" value="1"/>
</dbReference>
<evidence type="ECO:0000259" key="4">
    <source>
        <dbReference type="PROSITE" id="PS50893"/>
    </source>
</evidence>
<feature type="domain" description="ABC transporter" evidence="4">
    <location>
        <begin position="2"/>
        <end position="225"/>
    </location>
</feature>
<dbReference type="GO" id="GO:0022857">
    <property type="term" value="F:transmembrane transporter activity"/>
    <property type="evidence" value="ECO:0007669"/>
    <property type="project" value="TreeGrafter"/>
</dbReference>
<dbReference type="RefSeq" id="WP_109263971.1">
    <property type="nucleotide sequence ID" value="NZ_QEWP01000005.1"/>
</dbReference>
<dbReference type="GO" id="GO:0005524">
    <property type="term" value="F:ATP binding"/>
    <property type="evidence" value="ECO:0007669"/>
    <property type="project" value="UniProtKB-KW"/>
</dbReference>
<keyword evidence="6" id="KW-1185">Reference proteome</keyword>
<dbReference type="EMBL" id="QEWP01000005">
    <property type="protein sequence ID" value="PWD99870.1"/>
    <property type="molecule type" value="Genomic_DNA"/>
</dbReference>
<organism evidence="5 6">
    <name type="scientific">Marinilabilia rubra</name>
    <dbReference type="NCBI Taxonomy" id="2162893"/>
    <lineage>
        <taxon>Bacteria</taxon>
        <taxon>Pseudomonadati</taxon>
        <taxon>Bacteroidota</taxon>
        <taxon>Bacteroidia</taxon>
        <taxon>Marinilabiliales</taxon>
        <taxon>Marinilabiliaceae</taxon>
        <taxon>Marinilabilia</taxon>
    </lineage>
</organism>
<evidence type="ECO:0000313" key="6">
    <source>
        <dbReference type="Proteomes" id="UP000244956"/>
    </source>
</evidence>
<name>A0A2U2B9X2_9BACT</name>
<sequence length="226" mass="25807">MIHTRNIQKVYQRGEHARQALQNINIDIEEGEYVVVSGPSGSGKTTLLGLLSLVDVPSGGEIYFKGTEVAHMSESRRNKLRRKHIAVVFEHIHLIDELTVFENIEMPLLYISYSRKKRRRIVEELMERFRLTHLRRQYPGRLDDFIQQKIALARACSSSPDVIFADEPTGRLNSTESDEFLDLFRELNEAGQTIVMATHSSDAARHGQRIIPLYDGHVVSRVTEPG</sequence>
<dbReference type="SMART" id="SM00382">
    <property type="entry name" value="AAA"/>
    <property type="match status" value="1"/>
</dbReference>
<proteinExistence type="predicted"/>
<evidence type="ECO:0000256" key="1">
    <source>
        <dbReference type="ARBA" id="ARBA00022448"/>
    </source>
</evidence>
<evidence type="ECO:0000313" key="5">
    <source>
        <dbReference type="EMBL" id="PWD99870.1"/>
    </source>
</evidence>
<dbReference type="Pfam" id="PF00005">
    <property type="entry name" value="ABC_tran"/>
    <property type="match status" value="1"/>
</dbReference>
<dbReference type="PROSITE" id="PS50893">
    <property type="entry name" value="ABC_TRANSPORTER_2"/>
    <property type="match status" value="1"/>
</dbReference>
<dbReference type="InterPro" id="IPR003439">
    <property type="entry name" value="ABC_transporter-like_ATP-bd"/>
</dbReference>
<dbReference type="PANTHER" id="PTHR24220">
    <property type="entry name" value="IMPORT ATP-BINDING PROTEIN"/>
    <property type="match status" value="1"/>
</dbReference>
<keyword evidence="2" id="KW-0547">Nucleotide-binding</keyword>
<dbReference type="Gene3D" id="3.40.50.300">
    <property type="entry name" value="P-loop containing nucleotide triphosphate hydrolases"/>
    <property type="match status" value="1"/>
</dbReference>